<keyword evidence="3" id="KW-0815">Transposition</keyword>
<protein>
    <recommendedName>
        <fullName evidence="8">Transposase</fullName>
    </recommendedName>
</protein>
<keyword evidence="4" id="KW-0238">DNA-binding</keyword>
<accession>W9GXD2</accession>
<dbReference type="GO" id="GO:0006313">
    <property type="term" value="P:DNA transposition"/>
    <property type="evidence" value="ECO:0007669"/>
    <property type="project" value="InterPro"/>
</dbReference>
<keyword evidence="7" id="KW-1185">Reference proteome</keyword>
<dbReference type="GO" id="GO:0004803">
    <property type="term" value="F:transposase activity"/>
    <property type="evidence" value="ECO:0007669"/>
    <property type="project" value="InterPro"/>
</dbReference>
<dbReference type="Pfam" id="PF00872">
    <property type="entry name" value="Transposase_mut"/>
    <property type="match status" value="1"/>
</dbReference>
<evidence type="ECO:0000256" key="4">
    <source>
        <dbReference type="ARBA" id="ARBA00023125"/>
    </source>
</evidence>
<evidence type="ECO:0000256" key="3">
    <source>
        <dbReference type="ARBA" id="ARBA00022578"/>
    </source>
</evidence>
<proteinExistence type="inferred from homology"/>
<comment type="function">
    <text evidence="1">Required for the transposition of the insertion element.</text>
</comment>
<comment type="similarity">
    <text evidence="2">Belongs to the transposase mutator family.</text>
</comment>
<organism evidence="6 7">
    <name type="scientific">Skermanella stibiiresistens SB22</name>
    <dbReference type="NCBI Taxonomy" id="1385369"/>
    <lineage>
        <taxon>Bacteria</taxon>
        <taxon>Pseudomonadati</taxon>
        <taxon>Pseudomonadota</taxon>
        <taxon>Alphaproteobacteria</taxon>
        <taxon>Rhodospirillales</taxon>
        <taxon>Azospirillaceae</taxon>
        <taxon>Skermanella</taxon>
    </lineage>
</organism>
<evidence type="ECO:0000313" key="6">
    <source>
        <dbReference type="EMBL" id="EWY36113.1"/>
    </source>
</evidence>
<sequence>MPVGVHRDMPLEALGLLAGVVPAAAERLMGLKVQALTGASHGERSANRLAECNGYRDRDWAMGWRAPRYRVGLVEPRIPGPRKGSYFPGLLEPRRMAEKAPRR</sequence>
<dbReference type="InterPro" id="IPR001207">
    <property type="entry name" value="Transposase_mutator"/>
</dbReference>
<dbReference type="GO" id="GO:0003677">
    <property type="term" value="F:DNA binding"/>
    <property type="evidence" value="ECO:0007669"/>
    <property type="project" value="UniProtKB-KW"/>
</dbReference>
<dbReference type="EMBL" id="AVFL01000052">
    <property type="protein sequence ID" value="EWY36113.1"/>
    <property type="molecule type" value="Genomic_DNA"/>
</dbReference>
<keyword evidence="5" id="KW-0233">DNA recombination</keyword>
<evidence type="ECO:0000256" key="2">
    <source>
        <dbReference type="ARBA" id="ARBA00010961"/>
    </source>
</evidence>
<evidence type="ECO:0000256" key="5">
    <source>
        <dbReference type="ARBA" id="ARBA00023172"/>
    </source>
</evidence>
<name>W9GXD2_9PROT</name>
<dbReference type="AlphaFoldDB" id="W9GXD2"/>
<dbReference type="Proteomes" id="UP000019486">
    <property type="component" value="Unassembled WGS sequence"/>
</dbReference>
<reference evidence="6 7" key="1">
    <citation type="submission" date="2013-08" db="EMBL/GenBank/DDBJ databases">
        <title>The genome sequence of Skermanella stibiiresistens.</title>
        <authorList>
            <person name="Zhu W."/>
            <person name="Wang G."/>
        </authorList>
    </citation>
    <scope>NUCLEOTIDE SEQUENCE [LARGE SCALE GENOMIC DNA]</scope>
    <source>
        <strain evidence="6 7">SB22</strain>
    </source>
</reference>
<comment type="caution">
    <text evidence="6">The sequence shown here is derived from an EMBL/GenBank/DDBJ whole genome shotgun (WGS) entry which is preliminary data.</text>
</comment>
<evidence type="ECO:0000313" key="7">
    <source>
        <dbReference type="Proteomes" id="UP000019486"/>
    </source>
</evidence>
<evidence type="ECO:0000256" key="1">
    <source>
        <dbReference type="ARBA" id="ARBA00002190"/>
    </source>
</evidence>
<gene>
    <name evidence="6" type="ORF">N825_29600</name>
</gene>
<evidence type="ECO:0008006" key="8">
    <source>
        <dbReference type="Google" id="ProtNLM"/>
    </source>
</evidence>
<dbReference type="STRING" id="1385369.N825_29600"/>